<dbReference type="RefSeq" id="WP_317944201.1">
    <property type="nucleotide sequence ID" value="NZ_JAUBDI010000009.1"/>
</dbReference>
<dbReference type="Proteomes" id="UP001282284">
    <property type="component" value="Unassembled WGS sequence"/>
</dbReference>
<gene>
    <name evidence="1" type="ORF">QT711_10890</name>
</gene>
<organism evidence="1 2">
    <name type="scientific">Sporosarcina saromensis</name>
    <dbReference type="NCBI Taxonomy" id="359365"/>
    <lineage>
        <taxon>Bacteria</taxon>
        <taxon>Bacillati</taxon>
        <taxon>Bacillota</taxon>
        <taxon>Bacilli</taxon>
        <taxon>Bacillales</taxon>
        <taxon>Caryophanaceae</taxon>
        <taxon>Sporosarcina</taxon>
    </lineage>
</organism>
<sequence length="572" mass="65954">MVNHAINDCDVLRSASEVMQIQRLGAMRSSSLSFLRIMLRKLMRENWKIERTAFNLDNDGYGEALYTITTPQGHYTFVALSREISDENRSDRVISEKWDVTFALCEGTISELKLKKMRQELPKQEMGRGDVTDLVWSRANKSERVFNHVVEALSNGEQPDLNFIYEIGYLFRTTAVYGNGKFGIAPYEKLKDNHTFSGAFQAQMFAVYMLRHFSFEMVEHIASKRNPRAVKLQPEVKKLLGTGNATGLGMVPFLISHPKLLHQWIWIREVALARAKQQQPSSEDCKRFIDNLKRTYSYLINAPIPELELFENPRDLAKEVKQISKLAEQIFVRVLQAGQGTSQSWRKFVEEVQNHFSVEAQELVNSQLIELYPKVIEDLESQTNVDDQIFLVPEMSINRLQSILKKQYGWAFQYDFNTPEARHYFWYRSVEKEEPRIGERGIDPGDELAMPMNIAEQVQQLAVEIESCHGEQSVASFLLKKPELRGIVRRIQSLEGLTYSEVQTNLTGADLLPVYLLRCKLAIFGAERFDPKSNRWVRITLFQGAPLVEEIGSSTFTDDWFYPNLPNLEEVK</sequence>
<accession>A0ABU4G9W2</accession>
<comment type="caution">
    <text evidence="1">The sequence shown here is derived from an EMBL/GenBank/DDBJ whole genome shotgun (WGS) entry which is preliminary data.</text>
</comment>
<reference evidence="1 2" key="1">
    <citation type="submission" date="2023-06" db="EMBL/GenBank/DDBJ databases">
        <title>Sporosarcina sp. nov., isolated from Korean traditional fermented seafood 'Jeotgal'.</title>
        <authorList>
            <person name="Yang A.I."/>
            <person name="Shin N.-R."/>
        </authorList>
    </citation>
    <scope>NUCLEOTIDE SEQUENCE [LARGE SCALE GENOMIC DNA]</scope>
    <source>
        <strain evidence="1 2">KCTC13119</strain>
    </source>
</reference>
<evidence type="ECO:0000313" key="2">
    <source>
        <dbReference type="Proteomes" id="UP001282284"/>
    </source>
</evidence>
<keyword evidence="2" id="KW-1185">Reference proteome</keyword>
<proteinExistence type="predicted"/>
<evidence type="ECO:0008006" key="3">
    <source>
        <dbReference type="Google" id="ProtNLM"/>
    </source>
</evidence>
<name>A0ABU4G9W2_9BACL</name>
<evidence type="ECO:0000313" key="1">
    <source>
        <dbReference type="EMBL" id="MDW0113696.1"/>
    </source>
</evidence>
<dbReference type="EMBL" id="JAUBDI010000009">
    <property type="protein sequence ID" value="MDW0113696.1"/>
    <property type="molecule type" value="Genomic_DNA"/>
</dbReference>
<protein>
    <recommendedName>
        <fullName evidence="3">Restriction endonuclease</fullName>
    </recommendedName>
</protein>